<feature type="signal peptide" evidence="1">
    <location>
        <begin position="1"/>
        <end position="20"/>
    </location>
</feature>
<evidence type="ECO:0000256" key="1">
    <source>
        <dbReference type="SAM" id="SignalP"/>
    </source>
</evidence>
<reference evidence="3 4" key="2">
    <citation type="submission" date="2023-06" db="EMBL/GenBank/DDBJ databases">
        <title>Complete Genome Sequence of Flavobacterium keumense K3R-10.</title>
        <authorList>
            <person name="Jeong H."/>
            <person name="Jhang S.Y."/>
            <person name="Kim J.N."/>
        </authorList>
    </citation>
    <scope>NUCLEOTIDE SEQUENCE [LARGE SCALE GENOMIC DNA]</scope>
    <source>
        <strain evidence="3 4">K3R-10</strain>
    </source>
</reference>
<dbReference type="SUPFAM" id="SSF56988">
    <property type="entry name" value="Anthrax protective antigen"/>
    <property type="match status" value="1"/>
</dbReference>
<gene>
    <name evidence="3" type="ORF">MG292_04250</name>
</gene>
<accession>A0ABY8N8E7</accession>
<dbReference type="Gene3D" id="3.90.182.10">
    <property type="entry name" value="Toxin - Anthrax Protective Antigen,domain 1"/>
    <property type="match status" value="1"/>
</dbReference>
<dbReference type="EMBL" id="CP092332">
    <property type="protein sequence ID" value="WGK95448.1"/>
    <property type="molecule type" value="Genomic_DNA"/>
</dbReference>
<protein>
    <submittedName>
        <fullName evidence="3">PA14 domain-containing protein</fullName>
    </submittedName>
</protein>
<keyword evidence="4" id="KW-1185">Reference proteome</keyword>
<feature type="chain" id="PRO_5045859068" evidence="1">
    <location>
        <begin position="21"/>
        <end position="489"/>
    </location>
</feature>
<dbReference type="Proteomes" id="UP001232117">
    <property type="component" value="Chromosome"/>
</dbReference>
<dbReference type="PROSITE" id="PS51820">
    <property type="entry name" value="PA14"/>
    <property type="match status" value="1"/>
</dbReference>
<dbReference type="InterPro" id="IPR011658">
    <property type="entry name" value="PA14_dom"/>
</dbReference>
<dbReference type="SMART" id="SM00758">
    <property type="entry name" value="PA14"/>
    <property type="match status" value="1"/>
</dbReference>
<dbReference type="InterPro" id="IPR037524">
    <property type="entry name" value="PA14/GLEYA"/>
</dbReference>
<feature type="domain" description="PA14" evidence="2">
    <location>
        <begin position="62"/>
        <end position="211"/>
    </location>
</feature>
<proteinExistence type="predicted"/>
<name>A0ABY8N8E7_9FLAO</name>
<evidence type="ECO:0000313" key="3">
    <source>
        <dbReference type="EMBL" id="WGK95448.1"/>
    </source>
</evidence>
<dbReference type="RefSeq" id="WP_264533948.1">
    <property type="nucleotide sequence ID" value="NZ_CP092332.1"/>
</dbReference>
<organism evidence="3 4">
    <name type="scientific">Flavobacterium keumense</name>
    <dbReference type="NCBI Taxonomy" id="1306518"/>
    <lineage>
        <taxon>Bacteria</taxon>
        <taxon>Pseudomonadati</taxon>
        <taxon>Bacteroidota</taxon>
        <taxon>Flavobacteriia</taxon>
        <taxon>Flavobacteriales</taxon>
        <taxon>Flavobacteriaceae</taxon>
        <taxon>Flavobacterium</taxon>
    </lineage>
</organism>
<evidence type="ECO:0000313" key="4">
    <source>
        <dbReference type="Proteomes" id="UP001232117"/>
    </source>
</evidence>
<sequence length="489" mass="53644">MKKKWYFIFFLFLIFFKVQAQMMAPYQAVTKQPRIQFDYWIYSICGGNGSTSQYPVVPANLTEMNTMFNTINSNTTLYQTGRTNSTKILDWQSISELSSIGVNLPNSGTYFGFKVQGTFIPLETGNYTFTLEADDASDLIIEGTTVIGTYSGQALPALGTHTGSIYLTAGKAYSFIARMQQGGGGFGFRLYWKSPTQAVAPSAYTSVHPANTYYPSWTHNLQEIVTSPNLNGSTAALAAPSAKYIQTAFSNYTDGVYWINLPYAGPTQIYCLLNSSIDGGGWMMAMKATRGTTFNYSSTYWTAANTLNPGNTNRNDGDAKFDTMNYFNAKDILGLWPDIPWNYNGSTTGGSVNTNGSYNVWCWLQNNFNSGTRITPINFFSSANRLFLGDANNFSGKGTAFSAQTDIRFYGFNYSNANSTANVRWGFGWNENGGGLYPNGEATSNDVSGGIGMTGLFSTNINYSAGDQLSCCSTNSGINRSARVEIYIR</sequence>
<dbReference type="Pfam" id="PF07691">
    <property type="entry name" value="PA14"/>
    <property type="match status" value="1"/>
</dbReference>
<keyword evidence="1" id="KW-0732">Signal</keyword>
<reference evidence="3 4" key="1">
    <citation type="submission" date="2022-02" db="EMBL/GenBank/DDBJ databases">
        <authorList>
            <person name="Cha I.-T."/>
            <person name="Lee K.-E."/>
            <person name="Park S.-J."/>
        </authorList>
    </citation>
    <scope>NUCLEOTIDE SEQUENCE [LARGE SCALE GENOMIC DNA]</scope>
    <source>
        <strain evidence="3 4">K3R-10</strain>
    </source>
</reference>
<evidence type="ECO:0000259" key="2">
    <source>
        <dbReference type="PROSITE" id="PS51820"/>
    </source>
</evidence>